<dbReference type="PANTHER" id="PTHR34975:SF2">
    <property type="entry name" value="SPORE GERMINATION PROTEIN A2"/>
    <property type="match status" value="1"/>
</dbReference>
<reference evidence="9 10" key="1">
    <citation type="submission" date="2020-08" db="EMBL/GenBank/DDBJ databases">
        <title>A Genomic Blueprint of the Chicken Gut Microbiome.</title>
        <authorList>
            <person name="Gilroy R."/>
            <person name="Ravi A."/>
            <person name="Getino M."/>
            <person name="Pursley I."/>
            <person name="Horton D.L."/>
            <person name="Alikhan N.-F."/>
            <person name="Baker D."/>
            <person name="Gharbi K."/>
            <person name="Hall N."/>
            <person name="Watson M."/>
            <person name="Adriaenssens E.M."/>
            <person name="Foster-Nyarko E."/>
            <person name="Jarju S."/>
            <person name="Secka A."/>
            <person name="Antonio M."/>
            <person name="Oren A."/>
            <person name="Chaudhuri R."/>
            <person name="La Ragione R.M."/>
            <person name="Hildebrand F."/>
            <person name="Pallen M.J."/>
        </authorList>
    </citation>
    <scope>NUCLEOTIDE SEQUENCE [LARGE SCALE GENOMIC DNA]</scope>
    <source>
        <strain evidence="9 10">Sa2BUA9</strain>
    </source>
</reference>
<feature type="transmembrane region" description="Helical" evidence="8">
    <location>
        <begin position="320"/>
        <end position="346"/>
    </location>
</feature>
<organism evidence="9 10">
    <name type="scientific">Psychrobacillus faecigallinarum</name>
    <dbReference type="NCBI Taxonomy" id="2762235"/>
    <lineage>
        <taxon>Bacteria</taxon>
        <taxon>Bacillati</taxon>
        <taxon>Bacillota</taxon>
        <taxon>Bacilli</taxon>
        <taxon>Bacillales</taxon>
        <taxon>Bacillaceae</taxon>
        <taxon>Psychrobacillus</taxon>
    </lineage>
</organism>
<keyword evidence="5 8" id="KW-0812">Transmembrane</keyword>
<feature type="transmembrane region" description="Helical" evidence="8">
    <location>
        <begin position="107"/>
        <end position="125"/>
    </location>
</feature>
<feature type="transmembrane region" description="Helical" evidence="8">
    <location>
        <begin position="263"/>
        <end position="287"/>
    </location>
</feature>
<comment type="subcellular location">
    <subcellularLocation>
        <location evidence="1">Membrane</location>
        <topology evidence="1">Multi-pass membrane protein</topology>
    </subcellularLocation>
</comment>
<accession>A0ABR8R9M0</accession>
<keyword evidence="6 8" id="KW-1133">Transmembrane helix</keyword>
<evidence type="ECO:0000256" key="4">
    <source>
        <dbReference type="ARBA" id="ARBA00022544"/>
    </source>
</evidence>
<evidence type="ECO:0000256" key="5">
    <source>
        <dbReference type="ARBA" id="ARBA00022692"/>
    </source>
</evidence>
<feature type="transmembrane region" description="Helical" evidence="8">
    <location>
        <begin position="174"/>
        <end position="195"/>
    </location>
</feature>
<feature type="transmembrane region" description="Helical" evidence="8">
    <location>
        <begin position="294"/>
        <end position="314"/>
    </location>
</feature>
<keyword evidence="7 8" id="KW-0472">Membrane</keyword>
<dbReference type="InterPro" id="IPR004761">
    <property type="entry name" value="Spore_GerAB"/>
</dbReference>
<dbReference type="EMBL" id="JACSQO010000004">
    <property type="protein sequence ID" value="MBD7944494.1"/>
    <property type="molecule type" value="Genomic_DNA"/>
</dbReference>
<sequence length="362" mass="39960">MLVLFFTIGSSIIFVPSHLAQHSEQDAWIASIMGILGSIVIVYMYTLLAGWFPGLNYIAINKKIFGGFLGSIFSIFFIILVIIFAAILLADAGSFLTTQMLPKTPPVIINALLALLVVVALRLGLNTLALSAEILLFIFLIFFSFLVLSTLSIVDTHNLLPVFQKNIGTLADSSLFYIVISTTNSLVLLMVYPYVSEGVKKAKKAYLFGNFVGGVLVFIVTILCIAVLSAPLTSRLTYPSYYLAKQITIGDAVSRIEALMAGIWIISIFLKLCLYFFAAIFGIVHLFRLKNYKLLCYPIGIIVTALSIIIFPNVVVQRNFVGSTVVSMSIFGFLFIPILMMLVYSIRRKSLKAQNKTLETDP</sequence>
<feature type="transmembrane region" description="Helical" evidence="8">
    <location>
        <begin position="29"/>
        <end position="52"/>
    </location>
</feature>
<evidence type="ECO:0000256" key="1">
    <source>
        <dbReference type="ARBA" id="ARBA00004141"/>
    </source>
</evidence>
<comment type="caution">
    <text evidence="9">The sequence shown here is derived from an EMBL/GenBank/DDBJ whole genome shotgun (WGS) entry which is preliminary data.</text>
</comment>
<dbReference type="Proteomes" id="UP000640786">
    <property type="component" value="Unassembled WGS sequence"/>
</dbReference>
<feature type="transmembrane region" description="Helical" evidence="8">
    <location>
        <begin position="207"/>
        <end position="232"/>
    </location>
</feature>
<gene>
    <name evidence="9" type="ORF">H9650_10235</name>
</gene>
<keyword evidence="4" id="KW-0309">Germination</keyword>
<feature type="transmembrane region" description="Helical" evidence="8">
    <location>
        <begin position="134"/>
        <end position="154"/>
    </location>
</feature>
<feature type="transmembrane region" description="Helical" evidence="8">
    <location>
        <begin position="64"/>
        <end position="87"/>
    </location>
</feature>
<evidence type="ECO:0000256" key="3">
    <source>
        <dbReference type="ARBA" id="ARBA00022448"/>
    </source>
</evidence>
<keyword evidence="10" id="KW-1185">Reference proteome</keyword>
<dbReference type="Gene3D" id="1.20.1740.10">
    <property type="entry name" value="Amino acid/polyamine transporter I"/>
    <property type="match status" value="1"/>
</dbReference>
<comment type="similarity">
    <text evidence="2">Belongs to the amino acid-polyamine-organocation (APC) superfamily. Spore germination protein (SGP) (TC 2.A.3.9) family.</text>
</comment>
<dbReference type="NCBIfam" id="TIGR00912">
    <property type="entry name" value="2A0309"/>
    <property type="match status" value="1"/>
</dbReference>
<dbReference type="Pfam" id="PF03845">
    <property type="entry name" value="Spore_permease"/>
    <property type="match status" value="1"/>
</dbReference>
<evidence type="ECO:0000256" key="6">
    <source>
        <dbReference type="ARBA" id="ARBA00022989"/>
    </source>
</evidence>
<dbReference type="PANTHER" id="PTHR34975">
    <property type="entry name" value="SPORE GERMINATION PROTEIN A2"/>
    <property type="match status" value="1"/>
</dbReference>
<proteinExistence type="inferred from homology"/>
<evidence type="ECO:0000313" key="9">
    <source>
        <dbReference type="EMBL" id="MBD7944494.1"/>
    </source>
</evidence>
<keyword evidence="3" id="KW-0813">Transport</keyword>
<evidence type="ECO:0000313" key="10">
    <source>
        <dbReference type="Proteomes" id="UP000640786"/>
    </source>
</evidence>
<evidence type="ECO:0000256" key="7">
    <source>
        <dbReference type="ARBA" id="ARBA00023136"/>
    </source>
</evidence>
<evidence type="ECO:0000256" key="8">
    <source>
        <dbReference type="SAM" id="Phobius"/>
    </source>
</evidence>
<protein>
    <submittedName>
        <fullName evidence="9">Endospore germination permease</fullName>
    </submittedName>
</protein>
<name>A0ABR8R9M0_9BACI</name>
<evidence type="ECO:0000256" key="2">
    <source>
        <dbReference type="ARBA" id="ARBA00007998"/>
    </source>
</evidence>